<dbReference type="InterPro" id="IPR033128">
    <property type="entry name" value="Adenylosuccin_syn_Lys_AS"/>
</dbReference>
<dbReference type="SMART" id="SM00788">
    <property type="entry name" value="Adenylsucc_synt"/>
    <property type="match status" value="1"/>
</dbReference>
<dbReference type="GO" id="GO:0004019">
    <property type="term" value="F:adenylosuccinate synthase activity"/>
    <property type="evidence" value="ECO:0007669"/>
    <property type="project" value="UniProtKB-UniRule"/>
</dbReference>
<evidence type="ECO:0000256" key="10">
    <source>
        <dbReference type="RuleBase" id="RU000520"/>
    </source>
</evidence>
<keyword evidence="8" id="KW-0963">Cytoplasm</keyword>
<dbReference type="FunFam" id="1.10.300.10:FF:000001">
    <property type="entry name" value="Adenylosuccinate synthetase"/>
    <property type="match status" value="1"/>
</dbReference>
<dbReference type="RefSeq" id="WP_158352107.1">
    <property type="nucleotide sequence ID" value="NZ_CP032998.1"/>
</dbReference>
<dbReference type="EMBL" id="CP032998">
    <property type="protein sequence ID" value="QCI26513.1"/>
    <property type="molecule type" value="Genomic_DNA"/>
</dbReference>
<dbReference type="NCBIfam" id="TIGR00184">
    <property type="entry name" value="purA"/>
    <property type="match status" value="1"/>
</dbReference>
<dbReference type="OrthoDB" id="9807553at2"/>
<feature type="binding site" evidence="8">
    <location>
        <position position="41"/>
    </location>
    <ligand>
        <name>Mg(2+)</name>
        <dbReference type="ChEBI" id="CHEBI:18420"/>
    </ligand>
</feature>
<dbReference type="Pfam" id="PF00709">
    <property type="entry name" value="Adenylsucc_synt"/>
    <property type="match status" value="1"/>
</dbReference>
<feature type="binding site" description="in other chain" evidence="8">
    <location>
        <begin position="14"/>
        <end position="17"/>
    </location>
    <ligand>
        <name>IMP</name>
        <dbReference type="ChEBI" id="CHEBI:58053"/>
        <note>ligand shared between dimeric partners</note>
    </ligand>
</feature>
<feature type="active site" description="Proton donor" evidence="8">
    <location>
        <position position="42"/>
    </location>
</feature>
<evidence type="ECO:0000256" key="6">
    <source>
        <dbReference type="ARBA" id="ARBA00022842"/>
    </source>
</evidence>
<evidence type="ECO:0000256" key="8">
    <source>
        <dbReference type="HAMAP-Rule" id="MF_00011"/>
    </source>
</evidence>
<feature type="binding site" evidence="8">
    <location>
        <begin position="300"/>
        <end position="306"/>
    </location>
    <ligand>
        <name>substrate</name>
    </ligand>
</feature>
<keyword evidence="6 8" id="KW-0460">Magnesium</keyword>
<feature type="binding site" description="in other chain" evidence="8">
    <location>
        <begin position="39"/>
        <end position="42"/>
    </location>
    <ligand>
        <name>IMP</name>
        <dbReference type="ChEBI" id="CHEBI:58053"/>
        <note>ligand shared between dimeric partners</note>
    </ligand>
</feature>
<dbReference type="InterPro" id="IPR042109">
    <property type="entry name" value="Adenylosuccinate_synth_dom1"/>
</dbReference>
<comment type="subunit">
    <text evidence="1 8">Homodimer.</text>
</comment>
<dbReference type="Gene3D" id="1.10.300.10">
    <property type="entry name" value="Adenylosuccinate Synthetase, subunit A, domain 2"/>
    <property type="match status" value="1"/>
</dbReference>
<dbReference type="SUPFAM" id="SSF52540">
    <property type="entry name" value="P-loop containing nucleoside triphosphate hydrolases"/>
    <property type="match status" value="1"/>
</dbReference>
<dbReference type="CDD" id="cd03108">
    <property type="entry name" value="AdSS"/>
    <property type="match status" value="1"/>
</dbReference>
<evidence type="ECO:0000256" key="5">
    <source>
        <dbReference type="ARBA" id="ARBA00022755"/>
    </source>
</evidence>
<dbReference type="PANTHER" id="PTHR11846:SF0">
    <property type="entry name" value="ADENYLOSUCCINATE SYNTHETASE"/>
    <property type="match status" value="1"/>
</dbReference>
<dbReference type="InterPro" id="IPR027417">
    <property type="entry name" value="P-loop_NTPase"/>
</dbReference>
<evidence type="ECO:0000313" key="12">
    <source>
        <dbReference type="Proteomes" id="UP000298636"/>
    </source>
</evidence>
<feature type="active site" description="Proton acceptor" evidence="8">
    <location>
        <position position="14"/>
    </location>
</feature>
<sequence>MKQNIIVLGTQWGDEGKGKIVDLLTNKFDYVVRYQGGHNAGHTIVVNCKKIILHLIPSGILHNHMICVLGNGVVISPKALIKEINMLSSLNIFVHNRLFISEHCPLVLDYHINMDIAREKFLRKQLIGTTGKGIGPSYEDKVSRRGLKIGDLRNTNVLMKKLKNIINYYNFQLVNYYGGSPLEYELVLEELLTYQNTLIKKIKDVPLILNEACYLKKKIIFEGAQGTFLDLDHGIFPYVTSSNSTIGGVFTGSGVNLNYNFYVLGIVKAYCTRVGFGPFPTELHDAIGTHLFTKGMEFGSTTGRKRRTGWLDLVLLSRSILLNSIHSLCLTKLDVLDGLSELKICVAYKHINSSKIFTTPCDILDWNTIEPVYEVLPGWMQSTVGIKSMNQLPSEAKDYILFIEKNICTRIFIDMISTGPERSQTIVNIEF</sequence>
<keyword evidence="5 8" id="KW-0658">Purine biosynthesis</keyword>
<dbReference type="GO" id="GO:0044208">
    <property type="term" value="P:'de novo' AMP biosynthetic process"/>
    <property type="evidence" value="ECO:0007669"/>
    <property type="project" value="UniProtKB-UniRule"/>
</dbReference>
<feature type="binding site" evidence="8">
    <location>
        <begin position="417"/>
        <end position="419"/>
    </location>
    <ligand>
        <name>GTP</name>
        <dbReference type="ChEBI" id="CHEBI:37565"/>
    </ligand>
</feature>
<proteinExistence type="inferred from homology"/>
<dbReference type="UniPathway" id="UPA00075">
    <property type="reaction ID" value="UER00335"/>
</dbReference>
<comment type="catalytic activity">
    <reaction evidence="8 10">
        <text>IMP + L-aspartate + GTP = N(6)-(1,2-dicarboxyethyl)-AMP + GDP + phosphate + 2 H(+)</text>
        <dbReference type="Rhea" id="RHEA:15753"/>
        <dbReference type="ChEBI" id="CHEBI:15378"/>
        <dbReference type="ChEBI" id="CHEBI:29991"/>
        <dbReference type="ChEBI" id="CHEBI:37565"/>
        <dbReference type="ChEBI" id="CHEBI:43474"/>
        <dbReference type="ChEBI" id="CHEBI:57567"/>
        <dbReference type="ChEBI" id="CHEBI:58053"/>
        <dbReference type="ChEBI" id="CHEBI:58189"/>
        <dbReference type="EC" id="6.3.4.4"/>
    </reaction>
</comment>
<dbReference type="InterPro" id="IPR001114">
    <property type="entry name" value="Adenylosuccinate_synthetase"/>
</dbReference>
<comment type="function">
    <text evidence="8">Plays an important role in the de novo pathway of purine nucleotide biosynthesis. Catalyzes the first committed step in the biosynthesis of AMP from IMP.</text>
</comment>
<dbReference type="FunFam" id="3.90.170.10:FF:000001">
    <property type="entry name" value="Adenylosuccinate synthetase"/>
    <property type="match status" value="1"/>
</dbReference>
<dbReference type="AlphaFoldDB" id="A0A4D6YEQ8"/>
<comment type="pathway">
    <text evidence="8 10">Purine metabolism; AMP biosynthesis via de novo pathway; AMP from IMP: step 1/2.</text>
</comment>
<gene>
    <name evidence="8" type="primary">purA</name>
    <name evidence="11" type="ORF">D9V79_01825</name>
</gene>
<feature type="binding site" description="in other chain" evidence="8">
    <location>
        <position position="304"/>
    </location>
    <ligand>
        <name>IMP</name>
        <dbReference type="ChEBI" id="CHEBI:58053"/>
        <note>ligand shared between dimeric partners</note>
    </ligand>
</feature>
<dbReference type="GO" id="GO:0005525">
    <property type="term" value="F:GTP binding"/>
    <property type="evidence" value="ECO:0007669"/>
    <property type="project" value="UniProtKB-UniRule"/>
</dbReference>
<keyword evidence="3 8" id="KW-0479">Metal-binding</keyword>
<dbReference type="GO" id="GO:0000287">
    <property type="term" value="F:magnesium ion binding"/>
    <property type="evidence" value="ECO:0007669"/>
    <property type="project" value="UniProtKB-UniRule"/>
</dbReference>
<dbReference type="GO" id="GO:0046040">
    <property type="term" value="P:IMP metabolic process"/>
    <property type="evidence" value="ECO:0007669"/>
    <property type="project" value="TreeGrafter"/>
</dbReference>
<dbReference type="PROSITE" id="PS01266">
    <property type="entry name" value="ADENYLOSUCCIN_SYN_1"/>
    <property type="match status" value="1"/>
</dbReference>
<keyword evidence="7 8" id="KW-0342">GTP-binding</keyword>
<feature type="binding site" description="in other chain" evidence="8">
    <location>
        <position position="240"/>
    </location>
    <ligand>
        <name>IMP</name>
        <dbReference type="ChEBI" id="CHEBI:58053"/>
        <note>ligand shared between dimeric partners</note>
    </ligand>
</feature>
<dbReference type="HAMAP" id="MF_00011">
    <property type="entry name" value="Adenylosucc_synth"/>
    <property type="match status" value="1"/>
</dbReference>
<reference evidence="11 12" key="1">
    <citation type="submission" date="2018-10" db="EMBL/GenBank/DDBJ databases">
        <title>Comparative functional genomics of the obligate endosymbiont Buchnera aphidicola.</title>
        <authorList>
            <person name="Chong R.A."/>
        </authorList>
    </citation>
    <scope>NUCLEOTIDE SEQUENCE [LARGE SCALE GENOMIC DNA]</scope>
    <source>
        <strain evidence="11 12">Ssp</strain>
    </source>
</reference>
<dbReference type="EC" id="6.3.4.4" evidence="8 10"/>
<keyword evidence="2 8" id="KW-0436">Ligase</keyword>
<evidence type="ECO:0000256" key="9">
    <source>
        <dbReference type="PROSITE-ProRule" id="PRU10134"/>
    </source>
</evidence>
<dbReference type="Gene3D" id="3.90.170.10">
    <property type="entry name" value="Adenylosuccinate Synthetase, subunit A, domain 3"/>
    <property type="match status" value="1"/>
</dbReference>
<feature type="binding site" evidence="8">
    <location>
        <position position="306"/>
    </location>
    <ligand>
        <name>GTP</name>
        <dbReference type="ChEBI" id="CHEBI:37565"/>
    </ligand>
</feature>
<dbReference type="PANTHER" id="PTHR11846">
    <property type="entry name" value="ADENYLOSUCCINATE SYNTHETASE"/>
    <property type="match status" value="1"/>
</dbReference>
<dbReference type="InterPro" id="IPR018220">
    <property type="entry name" value="Adenylosuccin_syn_GTP-bd"/>
</dbReference>
<comment type="subcellular location">
    <subcellularLocation>
        <location evidence="8">Cytoplasm</location>
    </subcellularLocation>
</comment>
<dbReference type="GO" id="GO:0005737">
    <property type="term" value="C:cytoplasm"/>
    <property type="evidence" value="ECO:0007669"/>
    <property type="project" value="UniProtKB-SubCell"/>
</dbReference>
<comment type="cofactor">
    <cofactor evidence="8">
        <name>Mg(2+)</name>
        <dbReference type="ChEBI" id="CHEBI:18420"/>
    </cofactor>
    <text evidence="8">Binds 1 Mg(2+) ion per subunit.</text>
</comment>
<evidence type="ECO:0000256" key="4">
    <source>
        <dbReference type="ARBA" id="ARBA00022741"/>
    </source>
</evidence>
<keyword evidence="4 8" id="KW-0547">Nucleotide-binding</keyword>
<keyword evidence="12" id="KW-1185">Reference proteome</keyword>
<comment type="similarity">
    <text evidence="8 10">Belongs to the adenylosuccinate synthetase family.</text>
</comment>
<accession>A0A4D6YEQ8</accession>
<evidence type="ECO:0000256" key="3">
    <source>
        <dbReference type="ARBA" id="ARBA00022723"/>
    </source>
</evidence>
<dbReference type="InterPro" id="IPR042111">
    <property type="entry name" value="Adenylosuccinate_synth_dom3"/>
</dbReference>
<feature type="binding site" description="in other chain" evidence="8">
    <location>
        <position position="130"/>
    </location>
    <ligand>
        <name>IMP</name>
        <dbReference type="ChEBI" id="CHEBI:58053"/>
        <note>ligand shared between dimeric partners</note>
    </ligand>
</feature>
<protein>
    <recommendedName>
        <fullName evidence="8 10">Adenylosuccinate synthetase</fullName>
        <shortName evidence="8">AMPSase</shortName>
        <shortName evidence="8">AdSS</shortName>
        <ecNumber evidence="8 10">6.3.4.4</ecNumber>
    </recommendedName>
    <alternativeName>
        <fullName evidence="8">IMP--aspartate ligase</fullName>
    </alternativeName>
</protein>
<organism evidence="11 12">
    <name type="scientific">Buchnera aphidicola</name>
    <name type="common">Stegophylla sp.</name>
    <dbReference type="NCBI Taxonomy" id="2315800"/>
    <lineage>
        <taxon>Bacteria</taxon>
        <taxon>Pseudomonadati</taxon>
        <taxon>Pseudomonadota</taxon>
        <taxon>Gammaproteobacteria</taxon>
        <taxon>Enterobacterales</taxon>
        <taxon>Erwiniaceae</taxon>
        <taxon>Buchnera</taxon>
    </lineage>
</organism>
<feature type="binding site" evidence="8">
    <location>
        <position position="144"/>
    </location>
    <ligand>
        <name>IMP</name>
        <dbReference type="ChEBI" id="CHEBI:58053"/>
        <note>ligand shared between dimeric partners</note>
    </ligand>
</feature>
<evidence type="ECO:0000256" key="2">
    <source>
        <dbReference type="ARBA" id="ARBA00022598"/>
    </source>
</evidence>
<evidence type="ECO:0000256" key="7">
    <source>
        <dbReference type="ARBA" id="ARBA00023134"/>
    </source>
</evidence>
<evidence type="ECO:0000256" key="1">
    <source>
        <dbReference type="ARBA" id="ARBA00011738"/>
    </source>
</evidence>
<feature type="binding site" evidence="8">
    <location>
        <position position="14"/>
    </location>
    <ligand>
        <name>Mg(2+)</name>
        <dbReference type="ChEBI" id="CHEBI:18420"/>
    </ligand>
</feature>
<name>A0A4D6YEQ8_9GAMM</name>
<feature type="binding site" description="in other chain" evidence="8">
    <location>
        <position position="225"/>
    </location>
    <ligand>
        <name>IMP</name>
        <dbReference type="ChEBI" id="CHEBI:58053"/>
        <note>ligand shared between dimeric partners</note>
    </ligand>
</feature>
<dbReference type="PROSITE" id="PS00513">
    <property type="entry name" value="ADENYLOSUCCIN_SYN_2"/>
    <property type="match status" value="1"/>
</dbReference>
<feature type="binding site" evidence="8">
    <location>
        <begin position="41"/>
        <end position="43"/>
    </location>
    <ligand>
        <name>GTP</name>
        <dbReference type="ChEBI" id="CHEBI:37565"/>
    </ligand>
</feature>
<dbReference type="InterPro" id="IPR042110">
    <property type="entry name" value="Adenylosuccinate_synth_dom2"/>
</dbReference>
<evidence type="ECO:0000313" key="11">
    <source>
        <dbReference type="EMBL" id="QCI26513.1"/>
    </source>
</evidence>
<dbReference type="Gene3D" id="3.40.440.10">
    <property type="entry name" value="Adenylosuccinate Synthetase, subunit A, domain 1"/>
    <property type="match status" value="1"/>
</dbReference>
<feature type="binding site" evidence="8">
    <location>
        <begin position="332"/>
        <end position="334"/>
    </location>
    <ligand>
        <name>GTP</name>
        <dbReference type="ChEBI" id="CHEBI:37565"/>
    </ligand>
</feature>
<dbReference type="NCBIfam" id="NF002223">
    <property type="entry name" value="PRK01117.1"/>
    <property type="match status" value="1"/>
</dbReference>
<feature type="binding site" evidence="8">
    <location>
        <begin position="13"/>
        <end position="19"/>
    </location>
    <ligand>
        <name>GTP</name>
        <dbReference type="ChEBI" id="CHEBI:37565"/>
    </ligand>
</feature>
<dbReference type="Proteomes" id="UP000298636">
    <property type="component" value="Chromosome"/>
</dbReference>
<feature type="active site" evidence="9">
    <location>
        <position position="141"/>
    </location>
</feature>